<dbReference type="SMART" id="SM00960">
    <property type="entry name" value="Robl_LC7"/>
    <property type="match status" value="1"/>
</dbReference>
<dbReference type="Proteomes" id="UP000427906">
    <property type="component" value="Chromosome"/>
</dbReference>
<gene>
    <name evidence="2" type="primary">mglB</name>
    <name evidence="2" type="ORF">DSCA_64290</name>
</gene>
<dbReference type="InterPro" id="IPR004942">
    <property type="entry name" value="Roadblock/LAMTOR2_dom"/>
</dbReference>
<accession>A0A5K7YWS5</accession>
<protein>
    <submittedName>
        <fullName evidence="2">Dynein regulation protein LC7</fullName>
    </submittedName>
</protein>
<sequence length="134" mass="14609">MSYILDQEQLDGLEEALTTDLMTLGIQSVILIDMAGNVIVNLDDGKVRHDVYSLAALAAGNFGAVSAMASIIGEEEFSLLFHKGKSENINFTKIMDDFLLVSIFGNDVSLGYLRLKIDEVIKKIKSLIDRAGPS</sequence>
<evidence type="ECO:0000313" key="3">
    <source>
        <dbReference type="Proteomes" id="UP000427906"/>
    </source>
</evidence>
<dbReference type="GO" id="GO:0060090">
    <property type="term" value="F:molecular adaptor activity"/>
    <property type="evidence" value="ECO:0007669"/>
    <property type="project" value="InterPro"/>
</dbReference>
<dbReference type="RefSeq" id="WP_231716330.1">
    <property type="nucleotide sequence ID" value="NZ_AP021874.1"/>
</dbReference>
<dbReference type="InterPro" id="IPR037587">
    <property type="entry name" value="LAMTOR2-like"/>
</dbReference>
<reference evidence="2 3" key="1">
    <citation type="submission" date="2019-11" db="EMBL/GenBank/DDBJ databases">
        <title>Comparative genomics of hydrocarbon-degrading Desulfosarcina strains.</title>
        <authorList>
            <person name="Watanabe M."/>
            <person name="Kojima H."/>
            <person name="Fukui M."/>
        </authorList>
    </citation>
    <scope>NUCLEOTIDE SEQUENCE [LARGE SCALE GENOMIC DNA]</scope>
    <source>
        <strain evidence="2 3">PL12</strain>
    </source>
</reference>
<feature type="domain" description="Roadblock/LAMTOR2" evidence="1">
    <location>
        <begin position="14"/>
        <end position="104"/>
    </location>
</feature>
<name>A0A5K7YWS5_9BACT</name>
<evidence type="ECO:0000259" key="1">
    <source>
        <dbReference type="SMART" id="SM00960"/>
    </source>
</evidence>
<dbReference type="Pfam" id="PF03259">
    <property type="entry name" value="Robl_LC7"/>
    <property type="match status" value="1"/>
</dbReference>
<proteinExistence type="predicted"/>
<dbReference type="SUPFAM" id="SSF103196">
    <property type="entry name" value="Roadblock/LC7 domain"/>
    <property type="match status" value="1"/>
</dbReference>
<dbReference type="PANTHER" id="PTHR13323">
    <property type="entry name" value="LATE ENDOSOMAL/LYSOSOMAL MP1 INTERACTING PROTEIN"/>
    <property type="match status" value="1"/>
</dbReference>
<keyword evidence="3" id="KW-1185">Reference proteome</keyword>
<evidence type="ECO:0000313" key="2">
    <source>
        <dbReference type="EMBL" id="BBO72499.1"/>
    </source>
</evidence>
<dbReference type="Gene3D" id="3.30.450.30">
    <property type="entry name" value="Dynein light chain 2a, cytoplasmic"/>
    <property type="match status" value="1"/>
</dbReference>
<dbReference type="GO" id="GO:0032008">
    <property type="term" value="P:positive regulation of TOR signaling"/>
    <property type="evidence" value="ECO:0007669"/>
    <property type="project" value="InterPro"/>
</dbReference>
<dbReference type="AlphaFoldDB" id="A0A5K7YWS5"/>
<dbReference type="GO" id="GO:0005085">
    <property type="term" value="F:guanyl-nucleotide exchange factor activity"/>
    <property type="evidence" value="ECO:0007669"/>
    <property type="project" value="InterPro"/>
</dbReference>
<organism evidence="2 3">
    <name type="scientific">Desulfosarcina alkanivorans</name>
    <dbReference type="NCBI Taxonomy" id="571177"/>
    <lineage>
        <taxon>Bacteria</taxon>
        <taxon>Pseudomonadati</taxon>
        <taxon>Thermodesulfobacteriota</taxon>
        <taxon>Desulfobacteria</taxon>
        <taxon>Desulfobacterales</taxon>
        <taxon>Desulfosarcinaceae</taxon>
        <taxon>Desulfosarcina</taxon>
    </lineage>
</organism>
<dbReference type="EMBL" id="AP021874">
    <property type="protein sequence ID" value="BBO72499.1"/>
    <property type="molecule type" value="Genomic_DNA"/>
</dbReference>
<dbReference type="KEGG" id="dalk:DSCA_64290"/>